<dbReference type="AlphaFoldDB" id="A0A1M4X760"/>
<proteinExistence type="predicted"/>
<sequence>MFRKLMNLISGLRGQATGSTVGDASQQIVGSTVGGDITQDRGS</sequence>
<organism evidence="1 2">
    <name type="scientific">Seinonella peptonophila</name>
    <dbReference type="NCBI Taxonomy" id="112248"/>
    <lineage>
        <taxon>Bacteria</taxon>
        <taxon>Bacillati</taxon>
        <taxon>Bacillota</taxon>
        <taxon>Bacilli</taxon>
        <taxon>Bacillales</taxon>
        <taxon>Thermoactinomycetaceae</taxon>
        <taxon>Seinonella</taxon>
    </lineage>
</organism>
<dbReference type="Proteomes" id="UP000184476">
    <property type="component" value="Unassembled WGS sequence"/>
</dbReference>
<name>A0A1M4X760_9BACL</name>
<evidence type="ECO:0000313" key="1">
    <source>
        <dbReference type="EMBL" id="SHE89339.1"/>
    </source>
</evidence>
<evidence type="ECO:0000313" key="2">
    <source>
        <dbReference type="Proteomes" id="UP000184476"/>
    </source>
</evidence>
<reference evidence="1 2" key="1">
    <citation type="submission" date="2016-11" db="EMBL/GenBank/DDBJ databases">
        <authorList>
            <person name="Jaros S."/>
            <person name="Januszkiewicz K."/>
            <person name="Wedrychowicz H."/>
        </authorList>
    </citation>
    <scope>NUCLEOTIDE SEQUENCE [LARGE SCALE GENOMIC DNA]</scope>
    <source>
        <strain evidence="1 2">DSM 44666</strain>
    </source>
</reference>
<gene>
    <name evidence="1" type="ORF">SAMN05444392_104168</name>
</gene>
<protein>
    <submittedName>
        <fullName evidence="1">Uncharacterized protein</fullName>
    </submittedName>
</protein>
<keyword evidence="2" id="KW-1185">Reference proteome</keyword>
<accession>A0A1M4X760</accession>
<dbReference type="EMBL" id="FQVL01000004">
    <property type="protein sequence ID" value="SHE89339.1"/>
    <property type="molecule type" value="Genomic_DNA"/>
</dbReference>